<comment type="caution">
    <text evidence="3">The sequence shown here is derived from an EMBL/GenBank/DDBJ whole genome shotgun (WGS) entry which is preliminary data.</text>
</comment>
<dbReference type="Proteomes" id="UP000187209">
    <property type="component" value="Unassembled WGS sequence"/>
</dbReference>
<dbReference type="SMART" id="SM00365">
    <property type="entry name" value="LRR_SD22"/>
    <property type="match status" value="6"/>
</dbReference>
<dbReference type="SMART" id="SM00369">
    <property type="entry name" value="LRR_TYP"/>
    <property type="match status" value="3"/>
</dbReference>
<dbReference type="InterPro" id="IPR050836">
    <property type="entry name" value="SDS22/Internalin_LRR"/>
</dbReference>
<evidence type="ECO:0000256" key="1">
    <source>
        <dbReference type="ARBA" id="ARBA00022614"/>
    </source>
</evidence>
<evidence type="ECO:0000313" key="3">
    <source>
        <dbReference type="EMBL" id="OMJ68576.1"/>
    </source>
</evidence>
<sequence>MPKITQDYIKQGLKEDRQGQMVIIVGKQISSFEGISSFVNVSKLYHLDLSFNMIRNIPPLNFPNLQNLDLSTNLITKIENLQALASLQVLRLSRNRLSKIEGLESNINLNALDLSMNKISRIENINHLRQVKLLYLYGNTITILEGIKGISALKELRIEQNQIVDLNHLATFDQTLEELEAHSNNITNLDEIIVTLSHLPRLKKLSLFENPIATDVTYRFRILKYKNIENLDGLLVKEYIREVLEDMEEDYDLNQVVIQSQNNINELIDREREVKETAIKLMKVQINQLEDDFVEFSRSMETELENLNEYAAVIRTKKNLGENIAKDLQKVLAWREMIDKIEKQKIESIRQRNLWLEQERKNYLNDKRANIDFTGKLLKISQEDPNLWREIKNEMYQKRLMDERNMQPNKAISMAKSASLGVVKTDGQGVDLNSQIALMNDGMKEVLTNLGGQMARETEARLNEADSNVTSKAQQKIKNGKDSKACTIF</sequence>
<evidence type="ECO:0000256" key="2">
    <source>
        <dbReference type="ARBA" id="ARBA00022737"/>
    </source>
</evidence>
<keyword evidence="1" id="KW-0433">Leucine-rich repeat</keyword>
<dbReference type="PROSITE" id="PS51450">
    <property type="entry name" value="LRR"/>
    <property type="match status" value="4"/>
</dbReference>
<dbReference type="PANTHER" id="PTHR46652">
    <property type="entry name" value="LEUCINE-RICH REPEAT AND IQ DOMAIN-CONTAINING PROTEIN 1-RELATED"/>
    <property type="match status" value="1"/>
</dbReference>
<keyword evidence="4" id="KW-1185">Reference proteome</keyword>
<accession>A0A1R2AVM7</accession>
<dbReference type="OrthoDB" id="305162at2759"/>
<dbReference type="SUPFAM" id="SSF52058">
    <property type="entry name" value="L domain-like"/>
    <property type="match status" value="1"/>
</dbReference>
<dbReference type="InterPro" id="IPR025875">
    <property type="entry name" value="Leu-rich_rpt_4"/>
</dbReference>
<dbReference type="Pfam" id="PF12799">
    <property type="entry name" value="LRR_4"/>
    <property type="match status" value="1"/>
</dbReference>
<dbReference type="InterPro" id="IPR001611">
    <property type="entry name" value="Leu-rich_rpt"/>
</dbReference>
<dbReference type="Gene3D" id="3.80.10.10">
    <property type="entry name" value="Ribonuclease Inhibitor"/>
    <property type="match status" value="2"/>
</dbReference>
<dbReference type="PANTHER" id="PTHR46652:SF3">
    <property type="entry name" value="LEUCINE-RICH REPEAT-CONTAINING PROTEIN 9"/>
    <property type="match status" value="1"/>
</dbReference>
<dbReference type="EMBL" id="MPUH01001308">
    <property type="protein sequence ID" value="OMJ68576.1"/>
    <property type="molecule type" value="Genomic_DNA"/>
</dbReference>
<dbReference type="Pfam" id="PF14580">
    <property type="entry name" value="LRR_9"/>
    <property type="match status" value="1"/>
</dbReference>
<proteinExistence type="predicted"/>
<evidence type="ECO:0000313" key="4">
    <source>
        <dbReference type="Proteomes" id="UP000187209"/>
    </source>
</evidence>
<dbReference type="InterPro" id="IPR003591">
    <property type="entry name" value="Leu-rich_rpt_typical-subtyp"/>
</dbReference>
<organism evidence="3 4">
    <name type="scientific">Stentor coeruleus</name>
    <dbReference type="NCBI Taxonomy" id="5963"/>
    <lineage>
        <taxon>Eukaryota</taxon>
        <taxon>Sar</taxon>
        <taxon>Alveolata</taxon>
        <taxon>Ciliophora</taxon>
        <taxon>Postciliodesmatophora</taxon>
        <taxon>Heterotrichea</taxon>
        <taxon>Heterotrichida</taxon>
        <taxon>Stentoridae</taxon>
        <taxon>Stentor</taxon>
    </lineage>
</organism>
<name>A0A1R2AVM7_9CILI</name>
<keyword evidence="2" id="KW-0677">Repeat</keyword>
<reference evidence="3 4" key="1">
    <citation type="submission" date="2016-11" db="EMBL/GenBank/DDBJ databases">
        <title>The macronuclear genome of Stentor coeruleus: a giant cell with tiny introns.</title>
        <authorList>
            <person name="Slabodnick M."/>
            <person name="Ruby J.G."/>
            <person name="Reiff S.B."/>
            <person name="Swart E.C."/>
            <person name="Gosai S."/>
            <person name="Prabakaran S."/>
            <person name="Witkowska E."/>
            <person name="Larue G.E."/>
            <person name="Fisher S."/>
            <person name="Freeman R.M."/>
            <person name="Gunawardena J."/>
            <person name="Chu W."/>
            <person name="Stover N.A."/>
            <person name="Gregory B.D."/>
            <person name="Nowacki M."/>
            <person name="Derisi J."/>
            <person name="Roy S.W."/>
            <person name="Marshall W.F."/>
            <person name="Sood P."/>
        </authorList>
    </citation>
    <scope>NUCLEOTIDE SEQUENCE [LARGE SCALE GENOMIC DNA]</scope>
    <source>
        <strain evidence="3">WM001</strain>
    </source>
</reference>
<gene>
    <name evidence="3" type="ORF">SteCoe_33931</name>
</gene>
<dbReference type="AlphaFoldDB" id="A0A1R2AVM7"/>
<dbReference type="InterPro" id="IPR032675">
    <property type="entry name" value="LRR_dom_sf"/>
</dbReference>
<protein>
    <submittedName>
        <fullName evidence="3">Uncharacterized protein</fullName>
    </submittedName>
</protein>